<dbReference type="RefSeq" id="WP_203844488.1">
    <property type="nucleotide sequence ID" value="NZ_BAAAVW010000002.1"/>
</dbReference>
<sequence>MDDDEWTVARHLAGRPAGTVALYHRFIELAEACGPFTYAIAKTAITLKGTRRGFAGASPGARWLEGYLDLRRPLEDPRIRRATPYTKRLFVNRYRVVSLGELDDDFAGWLAEAYQVGQGGHLANP</sequence>
<dbReference type="AlphaFoldDB" id="A0A919PD62"/>
<proteinExistence type="predicted"/>
<dbReference type="Pfam" id="PF18899">
    <property type="entry name" value="DUF5655"/>
    <property type="match status" value="1"/>
</dbReference>
<protein>
    <recommendedName>
        <fullName evidence="1">DUF5655 domain-containing protein</fullName>
    </recommendedName>
</protein>
<dbReference type="InterPro" id="IPR043714">
    <property type="entry name" value="DUF5655"/>
</dbReference>
<dbReference type="Proteomes" id="UP000660611">
    <property type="component" value="Unassembled WGS sequence"/>
</dbReference>
<keyword evidence="3" id="KW-1185">Reference proteome</keyword>
<organism evidence="2 3">
    <name type="scientific">Dactylosporangium siamense</name>
    <dbReference type="NCBI Taxonomy" id="685454"/>
    <lineage>
        <taxon>Bacteria</taxon>
        <taxon>Bacillati</taxon>
        <taxon>Actinomycetota</taxon>
        <taxon>Actinomycetes</taxon>
        <taxon>Micromonosporales</taxon>
        <taxon>Micromonosporaceae</taxon>
        <taxon>Dactylosporangium</taxon>
    </lineage>
</organism>
<feature type="domain" description="DUF5655" evidence="1">
    <location>
        <begin position="10"/>
        <end position="116"/>
    </location>
</feature>
<name>A0A919PD62_9ACTN</name>
<accession>A0A919PD62</accession>
<evidence type="ECO:0000313" key="2">
    <source>
        <dbReference type="EMBL" id="GIG42600.1"/>
    </source>
</evidence>
<dbReference type="EMBL" id="BONQ01000015">
    <property type="protein sequence ID" value="GIG42600.1"/>
    <property type="molecule type" value="Genomic_DNA"/>
</dbReference>
<comment type="caution">
    <text evidence="2">The sequence shown here is derived from an EMBL/GenBank/DDBJ whole genome shotgun (WGS) entry which is preliminary data.</text>
</comment>
<evidence type="ECO:0000259" key="1">
    <source>
        <dbReference type="Pfam" id="PF18899"/>
    </source>
</evidence>
<gene>
    <name evidence="2" type="ORF">Dsi01nite_006410</name>
</gene>
<evidence type="ECO:0000313" key="3">
    <source>
        <dbReference type="Proteomes" id="UP000660611"/>
    </source>
</evidence>
<reference evidence="2" key="1">
    <citation type="submission" date="2021-01" db="EMBL/GenBank/DDBJ databases">
        <title>Whole genome shotgun sequence of Dactylosporangium siamense NBRC 106093.</title>
        <authorList>
            <person name="Komaki H."/>
            <person name="Tamura T."/>
        </authorList>
    </citation>
    <scope>NUCLEOTIDE SEQUENCE</scope>
    <source>
        <strain evidence="2">NBRC 106093</strain>
    </source>
</reference>